<feature type="transmembrane region" description="Helical" evidence="1">
    <location>
        <begin position="24"/>
        <end position="46"/>
    </location>
</feature>
<dbReference type="Proteomes" id="UP000255335">
    <property type="component" value="Unassembled WGS sequence"/>
</dbReference>
<dbReference type="AlphaFoldDB" id="A0A377JMT0"/>
<dbReference type="GO" id="GO:0005886">
    <property type="term" value="C:plasma membrane"/>
    <property type="evidence" value="ECO:0007669"/>
    <property type="project" value="TreeGrafter"/>
</dbReference>
<name>A0A377JMT0_9HELI</name>
<accession>A0A377JMT0</accession>
<gene>
    <name evidence="2" type="primary">yjcH</name>
    <name evidence="2" type="ORF">NCTC12221_00541</name>
</gene>
<dbReference type="PANTHER" id="PTHR38598:SF1">
    <property type="entry name" value="INNER MEMBRANE PROTEIN YJCH"/>
    <property type="match status" value="1"/>
</dbReference>
<dbReference type="EMBL" id="UGHZ01000001">
    <property type="protein sequence ID" value="STP09111.1"/>
    <property type="molecule type" value="Genomic_DNA"/>
</dbReference>
<dbReference type="PANTHER" id="PTHR38598">
    <property type="entry name" value="INNER MEMBRANE PROTEIN YJCH"/>
    <property type="match status" value="1"/>
</dbReference>
<dbReference type="Pfam" id="PF04341">
    <property type="entry name" value="DUF485"/>
    <property type="match status" value="1"/>
</dbReference>
<evidence type="ECO:0000256" key="1">
    <source>
        <dbReference type="SAM" id="Phobius"/>
    </source>
</evidence>
<protein>
    <submittedName>
        <fullName evidence="2">Inner membrane protein yjcH</fullName>
    </submittedName>
</protein>
<organism evidence="2 3">
    <name type="scientific">Helicobacter cinaedi</name>
    <dbReference type="NCBI Taxonomy" id="213"/>
    <lineage>
        <taxon>Bacteria</taxon>
        <taxon>Pseudomonadati</taxon>
        <taxon>Campylobacterota</taxon>
        <taxon>Epsilonproteobacteria</taxon>
        <taxon>Campylobacterales</taxon>
        <taxon>Helicobacteraceae</taxon>
        <taxon>Helicobacter</taxon>
    </lineage>
</organism>
<feature type="transmembrane region" description="Helical" evidence="1">
    <location>
        <begin position="58"/>
        <end position="83"/>
    </location>
</feature>
<proteinExistence type="predicted"/>
<evidence type="ECO:0000313" key="2">
    <source>
        <dbReference type="EMBL" id="STP09111.1"/>
    </source>
</evidence>
<reference evidence="2 3" key="1">
    <citation type="submission" date="2018-06" db="EMBL/GenBank/DDBJ databases">
        <authorList>
            <consortium name="Pathogen Informatics"/>
            <person name="Doyle S."/>
        </authorList>
    </citation>
    <scope>NUCLEOTIDE SEQUENCE [LARGE SCALE GENOMIC DNA]</scope>
    <source>
        <strain evidence="2 3">NCTC12221</strain>
    </source>
</reference>
<keyword evidence="1" id="KW-0812">Transmembrane</keyword>
<keyword evidence="1" id="KW-1133">Transmembrane helix</keyword>
<dbReference type="InterPro" id="IPR052959">
    <property type="entry name" value="Inner_membrane_assoc"/>
</dbReference>
<dbReference type="RefSeq" id="WP_115025875.1">
    <property type="nucleotide sequence ID" value="NZ_UGHZ01000001.1"/>
</dbReference>
<keyword evidence="1" id="KW-0472">Membrane</keyword>
<evidence type="ECO:0000313" key="3">
    <source>
        <dbReference type="Proteomes" id="UP000255335"/>
    </source>
</evidence>
<sequence length="129" mass="14291">MKPSQNQLKALIRFKNFVSKRNKISLVLSLVILVCYYIFILGVGLAPEVLGYRLGPSSITLGIIVGVFLIVLSIVATGLYTFLANSYFDKDQDEILRELEESDVIKPLQNGEIDYKNFTESSIAKGGGE</sequence>
<dbReference type="InterPro" id="IPR007436">
    <property type="entry name" value="DUF485"/>
</dbReference>